<dbReference type="PANTHER" id="PTHR31517:SF81">
    <property type="entry name" value="PEROXIDASE"/>
    <property type="match status" value="1"/>
</dbReference>
<comment type="catalytic activity">
    <reaction evidence="1 15">
        <text>2 a phenolic donor + H2O2 = 2 a phenolic radical donor + 2 H2O</text>
        <dbReference type="Rhea" id="RHEA:56136"/>
        <dbReference type="ChEBI" id="CHEBI:15377"/>
        <dbReference type="ChEBI" id="CHEBI:16240"/>
        <dbReference type="ChEBI" id="CHEBI:139520"/>
        <dbReference type="ChEBI" id="CHEBI:139521"/>
        <dbReference type="EC" id="1.11.1.7"/>
    </reaction>
</comment>
<comment type="function">
    <text evidence="15">Removal of H(2)O(2), oxidation of toxic reductants, biosynthesis and degradation of lignin, suberization, auxin catabolism, response to environmental stresses such as wounding, pathogen attack and oxidative stress.</text>
</comment>
<keyword evidence="3 15" id="KW-0575">Peroxidase</keyword>
<evidence type="ECO:0000256" key="8">
    <source>
        <dbReference type="ARBA" id="ARBA00023004"/>
    </source>
</evidence>
<evidence type="ECO:0000256" key="3">
    <source>
        <dbReference type="ARBA" id="ARBA00022559"/>
    </source>
</evidence>
<feature type="disulfide bond" evidence="14">
    <location>
        <begin position="232"/>
        <end position="260"/>
    </location>
</feature>
<evidence type="ECO:0000313" key="19">
    <source>
        <dbReference type="EnsemblPlants" id="KRH02028"/>
    </source>
</evidence>
<feature type="binding site" description="axial binding residue" evidence="12">
    <location>
        <position position="225"/>
    </location>
    <ligand>
        <name>heme b</name>
        <dbReference type="ChEBI" id="CHEBI:60344"/>
    </ligand>
    <ligandPart>
        <name>Fe</name>
        <dbReference type="ChEBI" id="CHEBI:18248"/>
    </ligandPart>
</feature>
<dbReference type="AlphaFoldDB" id="A0A0R0F689"/>
<comment type="cofactor">
    <cofactor evidence="12 15">
        <name>Ca(2+)</name>
        <dbReference type="ChEBI" id="CHEBI:29108"/>
    </cofactor>
    <text evidence="12 15">Binds 2 calcium ions per subunit.</text>
</comment>
<dbReference type="SMR" id="A0A0R0F689"/>
<dbReference type="Gramene" id="KRH02028">
    <property type="protein sequence ID" value="KRH02028"/>
    <property type="gene ID" value="GLYMA_17G010900"/>
</dbReference>
<dbReference type="GO" id="GO:0006950">
    <property type="term" value="P:response to stress"/>
    <property type="evidence" value="ECO:0000318"/>
    <property type="project" value="GO_Central"/>
</dbReference>
<dbReference type="FunFam" id="1.10.420.10:FF:000007">
    <property type="entry name" value="Peroxidase"/>
    <property type="match status" value="1"/>
</dbReference>
<feature type="binding site" evidence="12">
    <location>
        <position position="277"/>
    </location>
    <ligand>
        <name>Ca(2+)</name>
        <dbReference type="ChEBI" id="CHEBI:29108"/>
        <label>2</label>
    </ligand>
</feature>
<feature type="binding site" evidence="12">
    <location>
        <position position="69"/>
    </location>
    <ligand>
        <name>Ca(2+)</name>
        <dbReference type="ChEBI" id="CHEBI:29108"/>
        <label>1</label>
    </ligand>
</feature>
<keyword evidence="15" id="KW-0964">Secreted</keyword>
<evidence type="ECO:0000256" key="12">
    <source>
        <dbReference type="PIRSR" id="PIRSR600823-3"/>
    </source>
</evidence>
<dbReference type="EC" id="1.11.1.7" evidence="2 15"/>
<comment type="cofactor">
    <cofactor evidence="12 15">
        <name>heme b</name>
        <dbReference type="ChEBI" id="CHEBI:60344"/>
    </cofactor>
    <text evidence="12 15">Binds 1 heme b (iron(II)-protoporphyrin IX) group per subunit.</text>
</comment>
<dbReference type="GO" id="GO:0006979">
    <property type="term" value="P:response to oxidative stress"/>
    <property type="evidence" value="ECO:0007669"/>
    <property type="project" value="UniProtKB-UniRule"/>
</dbReference>
<keyword evidence="8 12" id="KW-0408">Iron</keyword>
<evidence type="ECO:0000259" key="17">
    <source>
        <dbReference type="PROSITE" id="PS50873"/>
    </source>
</evidence>
<feature type="disulfide bond" evidence="14">
    <location>
        <begin position="37"/>
        <end position="147"/>
    </location>
</feature>
<dbReference type="InterPro" id="IPR010255">
    <property type="entry name" value="Haem_peroxidase_sf"/>
</dbReference>
<proteinExistence type="inferred from homology"/>
<feature type="binding site" evidence="12">
    <location>
        <position position="226"/>
    </location>
    <ligand>
        <name>Ca(2+)</name>
        <dbReference type="ChEBI" id="CHEBI:29108"/>
        <label>2</label>
    </ligand>
</feature>
<accession>A0A0R0F689</accession>
<dbReference type="Gene3D" id="1.10.520.10">
    <property type="match status" value="1"/>
</dbReference>
<dbReference type="GO" id="GO:0042744">
    <property type="term" value="P:hydrogen peroxide catabolic process"/>
    <property type="evidence" value="ECO:0007669"/>
    <property type="project" value="UniProtKB-KW"/>
</dbReference>
<evidence type="ECO:0000256" key="14">
    <source>
        <dbReference type="PIRSR" id="PIRSR600823-5"/>
    </source>
</evidence>
<organism evidence="18">
    <name type="scientific">Glycine max</name>
    <name type="common">Soybean</name>
    <name type="synonym">Glycine hispida</name>
    <dbReference type="NCBI Taxonomy" id="3847"/>
    <lineage>
        <taxon>Eukaryota</taxon>
        <taxon>Viridiplantae</taxon>
        <taxon>Streptophyta</taxon>
        <taxon>Embryophyta</taxon>
        <taxon>Tracheophyta</taxon>
        <taxon>Spermatophyta</taxon>
        <taxon>Magnoliopsida</taxon>
        <taxon>eudicotyledons</taxon>
        <taxon>Gunneridae</taxon>
        <taxon>Pentapetalae</taxon>
        <taxon>rosids</taxon>
        <taxon>fabids</taxon>
        <taxon>Fabales</taxon>
        <taxon>Fabaceae</taxon>
        <taxon>Papilionoideae</taxon>
        <taxon>50 kb inversion clade</taxon>
        <taxon>NPAAA clade</taxon>
        <taxon>indigoferoid/millettioid clade</taxon>
        <taxon>Phaseoleae</taxon>
        <taxon>Glycine</taxon>
        <taxon>Glycine subgen. Soja</taxon>
    </lineage>
</organism>
<keyword evidence="7 15" id="KW-0560">Oxidoreductase</keyword>
<dbReference type="FunCoup" id="A0A0R0F689">
    <property type="interactions" value="208"/>
</dbReference>
<feature type="binding site" evidence="12">
    <location>
        <position position="282"/>
    </location>
    <ligand>
        <name>Ca(2+)</name>
        <dbReference type="ChEBI" id="CHEBI:29108"/>
        <label>2</label>
    </ligand>
</feature>
<reference evidence="19" key="2">
    <citation type="submission" date="2018-02" db="UniProtKB">
        <authorList>
            <consortium name="EnsemblPlants"/>
        </authorList>
    </citation>
    <scope>IDENTIFICATION</scope>
    <source>
        <strain evidence="19">Williams 82</strain>
    </source>
</reference>
<keyword evidence="16" id="KW-1133">Transmembrane helix</keyword>
<feature type="domain" description="Plant heme peroxidase family profile" evidence="17">
    <location>
        <begin position="27"/>
        <end position="354"/>
    </location>
</feature>
<sequence>MEISFPWILVVTVVMAMPLSFRIKANQLSYDYYKFSCPNLESVIKSELLGIFLTDATAPAAFLRLMFHDCQVQTNSVLVSFKVYTKASLVVVVVVVFIFMQGCDASILLDSNYLAHSHSSEMKSSRNFGIRKRETISYIKSILEEECPGQVSCADIIVLAAKESVSFSGGPHIEIPLGRKDSRTCSFHEADAKLPSPTITVDEFISIFMSKGMNIEESVSILGAHTLGIGHCFNIVGRLYDPQLGDKMDFGFEASLRLACPTEIPLTNFTFVPNDMTPVIFDNQYYRDIMMGRGLFGIDSSISRDPRTAPFVMRFAMDQNYFFKAFSSAFLKLSSTNVLTDVQGDVRRQCNQVN</sequence>
<keyword evidence="16" id="KW-0472">Membrane</keyword>
<dbReference type="GO" id="GO:0005576">
    <property type="term" value="C:extracellular region"/>
    <property type="evidence" value="ECO:0007669"/>
    <property type="project" value="UniProtKB-SubCell"/>
</dbReference>
<dbReference type="PROSITE" id="PS50873">
    <property type="entry name" value="PEROXIDASE_4"/>
    <property type="match status" value="1"/>
</dbReference>
<feature type="disulfide bond" evidence="14">
    <location>
        <begin position="153"/>
        <end position="350"/>
    </location>
</feature>
<evidence type="ECO:0000256" key="13">
    <source>
        <dbReference type="PIRSR" id="PIRSR600823-4"/>
    </source>
</evidence>
<dbReference type="EMBL" id="CM000850">
    <property type="protein sequence ID" value="KRH02028.1"/>
    <property type="molecule type" value="Genomic_DNA"/>
</dbReference>
<evidence type="ECO:0000256" key="16">
    <source>
        <dbReference type="SAM" id="Phobius"/>
    </source>
</evidence>
<feature type="binding site" evidence="12">
    <location>
        <position position="102"/>
    </location>
    <ligand>
        <name>Ca(2+)</name>
        <dbReference type="ChEBI" id="CHEBI:29108"/>
        <label>1</label>
    </ligand>
</feature>
<dbReference type="EnsemblPlants" id="KRH02028">
    <property type="protein sequence ID" value="KRH02028"/>
    <property type="gene ID" value="GLYMA_17G010900"/>
</dbReference>
<protein>
    <recommendedName>
        <fullName evidence="2 15">Peroxidase</fullName>
        <ecNumber evidence="2 15">1.11.1.7</ecNumber>
    </recommendedName>
</protein>
<feature type="binding site" evidence="11">
    <location>
        <position position="195"/>
    </location>
    <ligand>
        <name>substrate</name>
    </ligand>
</feature>
<evidence type="ECO:0000313" key="18">
    <source>
        <dbReference type="EMBL" id="KRH02028.1"/>
    </source>
</evidence>
<evidence type="ECO:0000256" key="11">
    <source>
        <dbReference type="PIRSR" id="PIRSR600823-2"/>
    </source>
</evidence>
<keyword evidence="12 15" id="KW-0106">Calcium</keyword>
<comment type="similarity">
    <text evidence="15">Belongs to the peroxidase family. Classical plant (class III) peroxidase subfamily.</text>
</comment>
<evidence type="ECO:0000313" key="20">
    <source>
        <dbReference type="Proteomes" id="UP000008827"/>
    </source>
</evidence>
<feature type="transmembrane region" description="Helical" evidence="16">
    <location>
        <begin position="87"/>
        <end position="109"/>
    </location>
</feature>
<dbReference type="GO" id="GO:0020037">
    <property type="term" value="F:heme binding"/>
    <property type="evidence" value="ECO:0007669"/>
    <property type="project" value="UniProtKB-UniRule"/>
</dbReference>
<feature type="disulfide bond" evidence="14">
    <location>
        <begin position="70"/>
        <end position="103"/>
    </location>
</feature>
<dbReference type="STRING" id="3847.A0A0R0F689"/>
<keyword evidence="16" id="KW-0812">Transmembrane</keyword>
<dbReference type="InParanoid" id="A0A0R0F689"/>
<reference evidence="18 19" key="1">
    <citation type="journal article" date="2010" name="Nature">
        <title>Genome sequence of the palaeopolyploid soybean.</title>
        <authorList>
            <person name="Schmutz J."/>
            <person name="Cannon S.B."/>
            <person name="Schlueter J."/>
            <person name="Ma J."/>
            <person name="Mitros T."/>
            <person name="Nelson W."/>
            <person name="Hyten D.L."/>
            <person name="Song Q."/>
            <person name="Thelen J.J."/>
            <person name="Cheng J."/>
            <person name="Xu D."/>
            <person name="Hellsten U."/>
            <person name="May G.D."/>
            <person name="Yu Y."/>
            <person name="Sakurai T."/>
            <person name="Umezawa T."/>
            <person name="Bhattacharyya M.K."/>
            <person name="Sandhu D."/>
            <person name="Valliyodan B."/>
            <person name="Lindquist E."/>
            <person name="Peto M."/>
            <person name="Grant D."/>
            <person name="Shu S."/>
            <person name="Goodstein D."/>
            <person name="Barry K."/>
            <person name="Futrell-Griggs M."/>
            <person name="Abernathy B."/>
            <person name="Du J."/>
            <person name="Tian Z."/>
            <person name="Zhu L."/>
            <person name="Gill N."/>
            <person name="Joshi T."/>
            <person name="Libault M."/>
            <person name="Sethuraman A."/>
            <person name="Zhang X.-C."/>
            <person name="Shinozaki K."/>
            <person name="Nguyen H.T."/>
            <person name="Wing R.A."/>
            <person name="Cregan P."/>
            <person name="Specht J."/>
            <person name="Grimwood J."/>
            <person name="Rokhsar D."/>
            <person name="Stacey G."/>
            <person name="Shoemaker R.C."/>
            <person name="Jackson S.A."/>
        </authorList>
    </citation>
    <scope>NUCLEOTIDE SEQUENCE [LARGE SCALE GENOMIC DNA]</scope>
    <source>
        <strain evidence="19">cv. Williams 82</strain>
        <tissue evidence="18">Callus</tissue>
    </source>
</reference>
<dbReference type="Proteomes" id="UP000008827">
    <property type="component" value="Chromosome 17"/>
</dbReference>
<keyword evidence="4 15" id="KW-0349">Heme</keyword>
<evidence type="ECO:0000256" key="9">
    <source>
        <dbReference type="ARBA" id="ARBA00023157"/>
    </source>
</evidence>
<feature type="site" description="Transition state stabilizer" evidence="13">
    <location>
        <position position="64"/>
    </location>
</feature>
<feature type="transmembrane region" description="Helical" evidence="16">
    <location>
        <begin position="6"/>
        <end position="25"/>
    </location>
</feature>
<dbReference type="GO" id="GO:0004601">
    <property type="term" value="F:peroxidase activity"/>
    <property type="evidence" value="ECO:0000318"/>
    <property type="project" value="GO_Central"/>
</dbReference>
<dbReference type="OMA" id="GMLQIFK"/>
<feature type="active site" description="Proton acceptor" evidence="10">
    <location>
        <position position="68"/>
    </location>
</feature>
<dbReference type="PRINTS" id="PR00458">
    <property type="entry name" value="PEROXIDASE"/>
</dbReference>
<dbReference type="GO" id="GO:0140825">
    <property type="term" value="F:lactoperoxidase activity"/>
    <property type="evidence" value="ECO:0007669"/>
    <property type="project" value="UniProtKB-EC"/>
</dbReference>
<evidence type="ECO:0000256" key="6">
    <source>
        <dbReference type="ARBA" id="ARBA00022729"/>
    </source>
</evidence>
<evidence type="ECO:0000256" key="7">
    <source>
        <dbReference type="ARBA" id="ARBA00023002"/>
    </source>
</evidence>
<comment type="subcellular location">
    <subcellularLocation>
        <location evidence="15">Secreted</location>
    </subcellularLocation>
</comment>
<dbReference type="InterPro" id="IPR002016">
    <property type="entry name" value="Haem_peroxidase"/>
</dbReference>
<evidence type="ECO:0000256" key="1">
    <source>
        <dbReference type="ARBA" id="ARBA00000189"/>
    </source>
</evidence>
<dbReference type="PaxDb" id="3847-GLYMA17G01440.2"/>
<feature type="binding site" evidence="12">
    <location>
        <position position="121"/>
    </location>
    <ligand>
        <name>Ca(2+)</name>
        <dbReference type="ChEBI" id="CHEBI:29108"/>
        <label>1</label>
    </ligand>
</feature>
<dbReference type="PANTHER" id="PTHR31517">
    <property type="match status" value="1"/>
</dbReference>
<feature type="binding site" evidence="12">
    <location>
        <position position="106"/>
    </location>
    <ligand>
        <name>Ca(2+)</name>
        <dbReference type="ChEBI" id="CHEBI:29108"/>
        <label>1</label>
    </ligand>
</feature>
<dbReference type="InterPro" id="IPR000823">
    <property type="entry name" value="Peroxidase_pln"/>
</dbReference>
<dbReference type="GO" id="GO:0046872">
    <property type="term" value="F:metal ion binding"/>
    <property type="evidence" value="ECO:0007669"/>
    <property type="project" value="UniProtKB-UniRule"/>
</dbReference>
<keyword evidence="6" id="KW-0732">Signal</keyword>
<evidence type="ECO:0000256" key="2">
    <source>
        <dbReference type="ARBA" id="ARBA00012313"/>
    </source>
</evidence>
<feature type="binding site" evidence="12">
    <location>
        <position position="104"/>
    </location>
    <ligand>
        <name>Ca(2+)</name>
        <dbReference type="ChEBI" id="CHEBI:29108"/>
        <label>1</label>
    </ligand>
</feature>
<evidence type="ECO:0000256" key="4">
    <source>
        <dbReference type="ARBA" id="ARBA00022617"/>
    </source>
</evidence>
<dbReference type="SUPFAM" id="SSF48113">
    <property type="entry name" value="Heme-dependent peroxidases"/>
    <property type="match status" value="1"/>
</dbReference>
<name>A0A0R0F689_SOYBN</name>
<dbReference type="InterPro" id="IPR033905">
    <property type="entry name" value="Secretory_peroxidase"/>
</dbReference>
<keyword evidence="15" id="KW-0376">Hydrogen peroxide</keyword>
<dbReference type="Pfam" id="PF00141">
    <property type="entry name" value="peroxidase"/>
    <property type="match status" value="1"/>
</dbReference>
<evidence type="ECO:0000256" key="10">
    <source>
        <dbReference type="PIRSR" id="PIRSR600823-1"/>
    </source>
</evidence>
<keyword evidence="20" id="KW-1185">Reference proteome</keyword>
<dbReference type="PRINTS" id="PR00461">
    <property type="entry name" value="PLPEROXIDASE"/>
</dbReference>
<reference evidence="18" key="3">
    <citation type="submission" date="2018-07" db="EMBL/GenBank/DDBJ databases">
        <title>WGS assembly of Glycine max.</title>
        <authorList>
            <person name="Schmutz J."/>
            <person name="Cannon S."/>
            <person name="Schlueter J."/>
            <person name="Ma J."/>
            <person name="Mitros T."/>
            <person name="Nelson W."/>
            <person name="Hyten D."/>
            <person name="Song Q."/>
            <person name="Thelen J."/>
            <person name="Cheng J."/>
            <person name="Xu D."/>
            <person name="Hellsten U."/>
            <person name="May G."/>
            <person name="Yu Y."/>
            <person name="Sakurai T."/>
            <person name="Umezawa T."/>
            <person name="Bhattacharyya M."/>
            <person name="Sandhu D."/>
            <person name="Valliyodan B."/>
            <person name="Lindquist E."/>
            <person name="Peto M."/>
            <person name="Grant D."/>
            <person name="Shu S."/>
            <person name="Goodstein D."/>
            <person name="Barry K."/>
            <person name="Futrell-Griggs M."/>
            <person name="Abernathy B."/>
            <person name="Du J."/>
            <person name="Tian Z."/>
            <person name="Zhu L."/>
            <person name="Gill N."/>
            <person name="Joshi T."/>
            <person name="Libault M."/>
            <person name="Sethuraman A."/>
            <person name="Zhang X."/>
            <person name="Shinozaki K."/>
            <person name="Nguyen H."/>
            <person name="Wing R."/>
            <person name="Cregan P."/>
            <person name="Specht J."/>
            <person name="Grimwood J."/>
            <person name="Rokhsar D."/>
            <person name="Stacey G."/>
            <person name="Shoemaker R."/>
            <person name="Jackson S."/>
        </authorList>
    </citation>
    <scope>NUCLEOTIDE SEQUENCE</scope>
    <source>
        <tissue evidence="18">Callus</tissue>
    </source>
</reference>
<dbReference type="CDD" id="cd00693">
    <property type="entry name" value="secretory_peroxidase"/>
    <property type="match status" value="1"/>
</dbReference>
<keyword evidence="5 12" id="KW-0479">Metal-binding</keyword>
<dbReference type="GO" id="GO:0009505">
    <property type="term" value="C:plant-type cell wall"/>
    <property type="evidence" value="ECO:0000318"/>
    <property type="project" value="GO_Central"/>
</dbReference>
<evidence type="ECO:0000256" key="15">
    <source>
        <dbReference type="RuleBase" id="RU362060"/>
    </source>
</evidence>
<evidence type="ECO:0000256" key="5">
    <source>
        <dbReference type="ARBA" id="ARBA00022723"/>
    </source>
</evidence>
<gene>
    <name evidence="18" type="ORF">GLYMA_17G010900</name>
</gene>
<dbReference type="Gene3D" id="1.10.420.10">
    <property type="entry name" value="Peroxidase, domain 2"/>
    <property type="match status" value="1"/>
</dbReference>
<keyword evidence="9 14" id="KW-1015">Disulfide bond</keyword>